<keyword evidence="3" id="KW-1185">Reference proteome</keyword>
<dbReference type="InterPro" id="IPR007031">
    <property type="entry name" value="Poxvirus_VLTF3"/>
</dbReference>
<dbReference type="Pfam" id="PF04947">
    <property type="entry name" value="Pox_VLTF3"/>
    <property type="match status" value="1"/>
</dbReference>
<evidence type="ECO:0000313" key="3">
    <source>
        <dbReference type="Proteomes" id="UP000114278"/>
    </source>
</evidence>
<proteinExistence type="predicted"/>
<sequence length="400" mass="47186">MKNKEDLDILNLDDRIKNFFRKERSCYLKYKERLKEIEKQLLFPDYLRPKILLDLRLDKKSLENKLTNVNNYYFYDAETTEIIQQYLILINTPLDVEFETIREEGRNNGNNGRKKPNENGSSLISKRRKIVKEYVNVAKTFLSENLLKSLELLGDFGKEDLFQVSSVLCETCGADDLSSFTKDDDVFICQICHTETVKLVNSSSFNDGGRINVCNKYSYDRKVHFKDCINQYQGKQNTHINPKIYDELEEQLVNNRIIPPRSKTDSSGNPLSQIKRYKKVTRAHVQLFLKALGYTKHYEDCILIHYTLTGKVPDNIEHLEEKLMSDFDQLTEQYDLLFKDIERKNFINTQYVLFQLLQKHKYPCSKDDFAVLKTTERKACHDDICKTLFDSLGWDYRFVR</sequence>
<dbReference type="GO" id="GO:0046782">
    <property type="term" value="P:regulation of viral transcription"/>
    <property type="evidence" value="ECO:0007669"/>
    <property type="project" value="InterPro"/>
</dbReference>
<dbReference type="Proteomes" id="UP000114278">
    <property type="component" value="Segment"/>
</dbReference>
<reference evidence="2 3" key="1">
    <citation type="journal article" date="2014" name="J. Gen. Virol.">
        <title>Genome sequence of a crustacean iridovirus, IIV31, isolated from the pill bug, Armadillidium vulgare.</title>
        <authorList>
            <person name="Piegu B."/>
            <person name="Guizard S."/>
            <person name="Yeping T."/>
            <person name="Cruaud C."/>
            <person name="Asgari S."/>
            <person name="Bideshi D.K."/>
            <person name="Federici B.A."/>
            <person name="Bigot Y."/>
        </authorList>
    </citation>
    <scope>NUCLEOTIDE SEQUENCE [LARGE SCALE GENOMIC DNA]</scope>
</reference>
<protein>
    <submittedName>
        <fullName evidence="2">DNA binding/packing protein</fullName>
    </submittedName>
</protein>
<name>A0A068QL31_9VIRU</name>
<keyword evidence="1" id="KW-0804">Transcription</keyword>
<dbReference type="OrthoDB" id="8889at10239"/>
<accession>A0A068QL31</accession>
<dbReference type="KEGG" id="vg:19738785"/>
<dbReference type="RefSeq" id="YP_009046815.1">
    <property type="nucleotide sequence ID" value="NC_024451.1"/>
</dbReference>
<organism evidence="2 3">
    <name type="scientific">Armadillidium vulgare iridescent virus</name>
    <dbReference type="NCBI Taxonomy" id="72201"/>
    <lineage>
        <taxon>Viruses</taxon>
        <taxon>Varidnaviria</taxon>
        <taxon>Bamfordvirae</taxon>
        <taxon>Nucleocytoviricota</taxon>
        <taxon>Megaviricetes</taxon>
        <taxon>Pimascovirales</taxon>
        <taxon>Pimascovirales incertae sedis</taxon>
        <taxon>Iridoviridae</taxon>
        <taxon>Betairidovirinae</taxon>
        <taxon>Iridovirus</taxon>
        <taxon>Iridovirus armadillidium1</taxon>
        <taxon>Invertebrate iridescent virus 31</taxon>
    </lineage>
</organism>
<evidence type="ECO:0000256" key="1">
    <source>
        <dbReference type="ARBA" id="ARBA00023163"/>
    </source>
</evidence>
<gene>
    <name evidence="2" type="primary">201R</name>
    <name evidence="2" type="ORF">IIV31_201R</name>
</gene>
<dbReference type="EMBL" id="HF920637">
    <property type="protein sequence ID" value="CCV02573.1"/>
    <property type="molecule type" value="Genomic_DNA"/>
</dbReference>
<evidence type="ECO:0000313" key="2">
    <source>
        <dbReference type="EMBL" id="CCV02573.1"/>
    </source>
</evidence>
<dbReference type="GeneID" id="19738785"/>